<evidence type="ECO:0000313" key="3">
    <source>
        <dbReference type="Proteomes" id="UP000216363"/>
    </source>
</evidence>
<accession>A0A256GG45</accession>
<dbReference type="AlphaFoldDB" id="A0A256GG45"/>
<sequence>MFIETFSENVFLGGGIQESSGKGDPGTTRDRQIAKIKGRS</sequence>
<dbReference type="Proteomes" id="UP000216363">
    <property type="component" value="Unassembled WGS sequence"/>
</dbReference>
<evidence type="ECO:0000256" key="1">
    <source>
        <dbReference type="SAM" id="MobiDB-lite"/>
    </source>
</evidence>
<name>A0A256GG45_9HYPH</name>
<proteinExistence type="predicted"/>
<dbReference type="EMBL" id="NNRN01000056">
    <property type="protein sequence ID" value="OYR25910.1"/>
    <property type="molecule type" value="Genomic_DNA"/>
</dbReference>
<reference evidence="2 3" key="1">
    <citation type="submission" date="2017-07" db="EMBL/GenBank/DDBJ databases">
        <title>Draft genome of Ochrobactrum lupini type strain LUP21.</title>
        <authorList>
            <person name="Krzyzanowska D.M."/>
            <person name="Jafra S."/>
        </authorList>
    </citation>
    <scope>NUCLEOTIDE SEQUENCE [LARGE SCALE GENOMIC DNA]</scope>
    <source>
        <strain evidence="2 3">LUP21</strain>
    </source>
</reference>
<protein>
    <submittedName>
        <fullName evidence="2">Uncharacterized protein</fullName>
    </submittedName>
</protein>
<comment type="caution">
    <text evidence="2">The sequence shown here is derived from an EMBL/GenBank/DDBJ whole genome shotgun (WGS) entry which is preliminary data.</text>
</comment>
<feature type="region of interest" description="Disordered" evidence="1">
    <location>
        <begin position="13"/>
        <end position="40"/>
    </location>
</feature>
<organism evidence="2 3">
    <name type="scientific">Brucella lupini</name>
    <dbReference type="NCBI Taxonomy" id="255457"/>
    <lineage>
        <taxon>Bacteria</taxon>
        <taxon>Pseudomonadati</taxon>
        <taxon>Pseudomonadota</taxon>
        <taxon>Alphaproteobacteria</taxon>
        <taxon>Hyphomicrobiales</taxon>
        <taxon>Brucellaceae</taxon>
        <taxon>Brucella/Ochrobactrum group</taxon>
        <taxon>Brucella</taxon>
    </lineage>
</organism>
<evidence type="ECO:0000313" key="2">
    <source>
        <dbReference type="EMBL" id="OYR25910.1"/>
    </source>
</evidence>
<gene>
    <name evidence="2" type="ORF">CES86_3964</name>
</gene>